<sequence>MVIETSAGEQPFKLSAVSMVIYPSTTLHRVAPVESGMRVAAVGWARSYVRSAENREILFDLETLRRDLFTREGKTGAFDFLSKCSANLLRLWAED</sequence>
<dbReference type="Gene3D" id="4.10.860.20">
    <property type="entry name" value="Rabenosyn, Rab binding domain"/>
    <property type="match status" value="1"/>
</dbReference>
<dbReference type="GO" id="GO:0006974">
    <property type="term" value="P:DNA damage response"/>
    <property type="evidence" value="ECO:0007669"/>
    <property type="project" value="TreeGrafter"/>
</dbReference>
<dbReference type="OrthoDB" id="9812472at2"/>
<accession>A0A2R4WX61</accession>
<dbReference type="KEGG" id="mee:DA075_35185"/>
<protein>
    <recommendedName>
        <fullName evidence="3">PKHD-type hydroxylase</fullName>
    </recommendedName>
</protein>
<name>A0A2R4WX61_9HYPH</name>
<keyword evidence="2" id="KW-1185">Reference proteome</keyword>
<reference evidence="1 2" key="1">
    <citation type="submission" date="2018-04" db="EMBL/GenBank/DDBJ databases">
        <title>Methylobacterium sp. PR1016A genome.</title>
        <authorList>
            <person name="Park W."/>
        </authorList>
    </citation>
    <scope>NUCLEOTIDE SEQUENCE [LARGE SCALE GENOMIC DNA]</scope>
    <source>
        <strain evidence="1 2">PR1016A</strain>
        <plasmid evidence="1 2">unnamed1</plasmid>
    </source>
</reference>
<dbReference type="PANTHER" id="PTHR41536">
    <property type="entry name" value="PKHD-TYPE HYDROXYLASE YBIX"/>
    <property type="match status" value="1"/>
</dbReference>
<evidence type="ECO:0000313" key="2">
    <source>
        <dbReference type="Proteomes" id="UP000244755"/>
    </source>
</evidence>
<geneLocation type="plasmid" evidence="1 2">
    <name>unnamed1</name>
</geneLocation>
<dbReference type="Gene3D" id="2.60.120.620">
    <property type="entry name" value="q2cbj1_9rhob like domain"/>
    <property type="match status" value="1"/>
</dbReference>
<dbReference type="PANTHER" id="PTHR41536:SF1">
    <property type="entry name" value="PKHD-TYPE HYDROXYLASE YBIX"/>
    <property type="match status" value="1"/>
</dbReference>
<gene>
    <name evidence="1" type="ORF">DA075_35185</name>
</gene>
<dbReference type="GO" id="GO:0006879">
    <property type="term" value="P:intracellular iron ion homeostasis"/>
    <property type="evidence" value="ECO:0007669"/>
    <property type="project" value="TreeGrafter"/>
</dbReference>
<dbReference type="GO" id="GO:0016706">
    <property type="term" value="F:2-oxoglutarate-dependent dioxygenase activity"/>
    <property type="evidence" value="ECO:0007669"/>
    <property type="project" value="InterPro"/>
</dbReference>
<keyword evidence="1" id="KW-0614">Plasmid</keyword>
<organism evidence="1 2">
    <name type="scientific">Methylobacterium currus</name>
    <dbReference type="NCBI Taxonomy" id="2051553"/>
    <lineage>
        <taxon>Bacteria</taxon>
        <taxon>Pseudomonadati</taxon>
        <taxon>Pseudomonadota</taxon>
        <taxon>Alphaproteobacteria</taxon>
        <taxon>Hyphomicrobiales</taxon>
        <taxon>Methylobacteriaceae</taxon>
        <taxon>Methylobacterium</taxon>
    </lineage>
</organism>
<proteinExistence type="predicted"/>
<evidence type="ECO:0000313" key="1">
    <source>
        <dbReference type="EMBL" id="AWB26111.1"/>
    </source>
</evidence>
<dbReference type="AlphaFoldDB" id="A0A2R4WX61"/>
<dbReference type="InterPro" id="IPR023550">
    <property type="entry name" value="PKHD_hydroxylase"/>
</dbReference>
<dbReference type="Proteomes" id="UP000244755">
    <property type="component" value="Plasmid unnamed1"/>
</dbReference>
<dbReference type="RefSeq" id="WP_052517036.1">
    <property type="nucleotide sequence ID" value="NZ_CP028845.1"/>
</dbReference>
<dbReference type="EMBL" id="CP028845">
    <property type="protein sequence ID" value="AWB26111.1"/>
    <property type="molecule type" value="Genomic_DNA"/>
</dbReference>
<evidence type="ECO:0008006" key="3">
    <source>
        <dbReference type="Google" id="ProtNLM"/>
    </source>
</evidence>